<accession>A0A0R3RGG3</accession>
<feature type="compositionally biased region" description="Polar residues" evidence="1">
    <location>
        <begin position="561"/>
        <end position="589"/>
    </location>
</feature>
<proteinExistence type="predicted"/>
<dbReference type="AlphaFoldDB" id="A0A0R3RGG3"/>
<feature type="region of interest" description="Disordered" evidence="1">
    <location>
        <begin position="561"/>
        <end position="624"/>
    </location>
</feature>
<organism evidence="2 3">
    <name type="scientific">Elaeophora elaphi</name>
    <dbReference type="NCBI Taxonomy" id="1147741"/>
    <lineage>
        <taxon>Eukaryota</taxon>
        <taxon>Metazoa</taxon>
        <taxon>Ecdysozoa</taxon>
        <taxon>Nematoda</taxon>
        <taxon>Chromadorea</taxon>
        <taxon>Rhabditida</taxon>
        <taxon>Spirurina</taxon>
        <taxon>Spiruromorpha</taxon>
        <taxon>Filarioidea</taxon>
        <taxon>Onchocercidae</taxon>
        <taxon>Elaeophora</taxon>
    </lineage>
</organism>
<dbReference type="Proteomes" id="UP000050640">
    <property type="component" value="Unplaced"/>
</dbReference>
<dbReference type="STRING" id="1147741.A0A0R3RGG3"/>
<evidence type="ECO:0000313" key="2">
    <source>
        <dbReference type="Proteomes" id="UP000050640"/>
    </source>
</evidence>
<evidence type="ECO:0000313" key="3">
    <source>
        <dbReference type="WBParaSite" id="EEL_0000049701-mRNA-1"/>
    </source>
</evidence>
<name>A0A0R3RGG3_9BILA</name>
<sequence length="710" mass="81836">MGKGIRDKQTGFWMYMQQFVKPELEQKFGRRLSATDLVQFGLPHWSKLSFEEKEEWREKAKEYNRSDERQNRRLLNCEYHQRRHEADQPEDSAQSYRSRKLKPSKIVPPSRRYDEVDQYTRKYFAGVDDFEVKRENDRREFIDRYQWKFAGKDLASKKEFFHESEIILATVNVYYEDNLNEQMIPSEISILKCSIKRGIYDHRHYILGFAKNGILCKNYEAEAEKNEQMTGLLMDCDKMPANVRFDYAQIWNEIKAFTRIDGDSVKLLLPSKSWNAVVGSFDALFVYANEKSFSRIESRFATMEDYFMAVYTTVHDIPVNDEIKSDVVIEMNEVWHCALFFDSMACDFHAGLKSTKHSQARNCSLFTAHKTAFSFFTLCNKHVFLACELTERHILNEGLLSTAENLTGDDSDAELFCDASIPCSSLYGKGYLTQKPQKLIPRVSESYQNDWFLKTTNKVKQTSASPCKEMGATHNIESVPKPCNSQPVSTCNYGPVCVKSGQMFSKVKQNRSISSKGSMECDLNLSSYPLKTCKSPSSSENLIPERTSGGFCIPSIYQTNSSCGRKNRPTTSASYGETGSEQKNTSQKSEMVANRMITRRNPHCSDQSLARHQQKEKEAEVTTGKSQHQSFSCFTQPLFANTTEEYRRTIQNADIMKPFTLEPLICEKAETFGWSENARCVPDEKFTRWLNSAYFEISGSNTESDYRKTR</sequence>
<feature type="region of interest" description="Disordered" evidence="1">
    <location>
        <begin position="81"/>
        <end position="107"/>
    </location>
</feature>
<reference evidence="3" key="1">
    <citation type="submission" date="2017-02" db="UniProtKB">
        <authorList>
            <consortium name="WormBaseParasite"/>
        </authorList>
    </citation>
    <scope>IDENTIFICATION</scope>
</reference>
<keyword evidence="2" id="KW-1185">Reference proteome</keyword>
<evidence type="ECO:0000256" key="1">
    <source>
        <dbReference type="SAM" id="MobiDB-lite"/>
    </source>
</evidence>
<protein>
    <submittedName>
        <fullName evidence="3">HMG box domain-containing protein</fullName>
    </submittedName>
</protein>
<dbReference type="WBParaSite" id="EEL_0000049701-mRNA-1">
    <property type="protein sequence ID" value="EEL_0000049701-mRNA-1"/>
    <property type="gene ID" value="EEL_0000049701"/>
</dbReference>